<dbReference type="PANTHER" id="PTHR19433:SF111">
    <property type="entry name" value="T CELL RECEPTOR ALPHA VARIABLE 4"/>
    <property type="match status" value="1"/>
</dbReference>
<dbReference type="Proteomes" id="UP000018467">
    <property type="component" value="Unassembled WGS sequence"/>
</dbReference>
<keyword evidence="11" id="KW-1185">Reference proteome</keyword>
<keyword evidence="4" id="KW-0391">Immunity</keyword>
<dbReference type="PROSITE" id="PS50835">
    <property type="entry name" value="IG_LIKE"/>
    <property type="match status" value="1"/>
</dbReference>
<keyword evidence="6" id="KW-1015">Disulfide bond</keyword>
<proteinExistence type="predicted"/>
<dbReference type="PANTHER" id="PTHR19433">
    <property type="entry name" value="T-CELL RECEPTOR ALPHA CHAIN V REGION-RELATED"/>
    <property type="match status" value="1"/>
</dbReference>
<reference evidence="11" key="2">
    <citation type="journal article" date="2014" name="Nat. Commun.">
        <title>The cavefish genome reveals candidate genes for eye loss.</title>
        <authorList>
            <person name="McGaugh S.E."/>
            <person name="Gross J.B."/>
            <person name="Aken B."/>
            <person name="Blin M."/>
            <person name="Borowsky R."/>
            <person name="Chalopin D."/>
            <person name="Hinaux H."/>
            <person name="Jeffery W.R."/>
            <person name="Keene A."/>
            <person name="Ma L."/>
            <person name="Minx P."/>
            <person name="Murphy D."/>
            <person name="O'Quin K.E."/>
            <person name="Retaux S."/>
            <person name="Rohner N."/>
            <person name="Searle S.M."/>
            <person name="Stahl B.A."/>
            <person name="Tabin C."/>
            <person name="Volff J.N."/>
            <person name="Yoshizawa M."/>
            <person name="Warren W.C."/>
        </authorList>
    </citation>
    <scope>NUCLEOTIDE SEQUENCE [LARGE SCALE GENOMIC DNA]</scope>
    <source>
        <strain evidence="11">female</strain>
    </source>
</reference>
<dbReference type="InterPro" id="IPR013106">
    <property type="entry name" value="Ig_V-set"/>
</dbReference>
<dbReference type="InterPro" id="IPR003599">
    <property type="entry name" value="Ig_sub"/>
</dbReference>
<accession>A0A3B1K6G8</accession>
<dbReference type="GO" id="GO:0005886">
    <property type="term" value="C:plasma membrane"/>
    <property type="evidence" value="ECO:0007669"/>
    <property type="project" value="UniProtKB-SubCell"/>
</dbReference>
<dbReference type="Ensembl" id="ENSAMXT00000043418.1">
    <property type="protein sequence ID" value="ENSAMXP00000050088.1"/>
    <property type="gene ID" value="ENSAMXG00000036603.1"/>
</dbReference>
<dbReference type="Gene3D" id="2.60.40.10">
    <property type="entry name" value="Immunoglobulins"/>
    <property type="match status" value="2"/>
</dbReference>
<dbReference type="CDD" id="cd00099">
    <property type="entry name" value="IgV"/>
    <property type="match status" value="1"/>
</dbReference>
<feature type="transmembrane region" description="Helical" evidence="8">
    <location>
        <begin position="209"/>
        <end position="230"/>
    </location>
</feature>
<evidence type="ECO:0000313" key="10">
    <source>
        <dbReference type="Ensembl" id="ENSAMXP00000050088.1"/>
    </source>
</evidence>
<reference evidence="10" key="4">
    <citation type="submission" date="2025-09" db="UniProtKB">
        <authorList>
            <consortium name="Ensembl"/>
        </authorList>
    </citation>
    <scope>IDENTIFICATION</scope>
</reference>
<dbReference type="InterPro" id="IPR052051">
    <property type="entry name" value="TCR_complex_component"/>
</dbReference>
<evidence type="ECO:0000256" key="8">
    <source>
        <dbReference type="SAM" id="Phobius"/>
    </source>
</evidence>
<evidence type="ECO:0000259" key="9">
    <source>
        <dbReference type="PROSITE" id="PS50835"/>
    </source>
</evidence>
<evidence type="ECO:0000256" key="5">
    <source>
        <dbReference type="ARBA" id="ARBA00023136"/>
    </source>
</evidence>
<dbReference type="GO" id="GO:0002376">
    <property type="term" value="P:immune system process"/>
    <property type="evidence" value="ECO:0007669"/>
    <property type="project" value="UniProtKB-KW"/>
</dbReference>
<keyword evidence="8" id="KW-0812">Transmembrane</keyword>
<dbReference type="GeneTree" id="ENSGT01030000234530"/>
<dbReference type="GO" id="GO:0009617">
    <property type="term" value="P:response to bacterium"/>
    <property type="evidence" value="ECO:0007669"/>
    <property type="project" value="TreeGrafter"/>
</dbReference>
<dbReference type="SMART" id="SM00409">
    <property type="entry name" value="IG"/>
    <property type="match status" value="2"/>
</dbReference>
<dbReference type="Bgee" id="ENSAMXG00000036603">
    <property type="expression patterns" value="Expressed in mesonephros"/>
</dbReference>
<dbReference type="SUPFAM" id="SSF48726">
    <property type="entry name" value="Immunoglobulin"/>
    <property type="match status" value="2"/>
</dbReference>
<dbReference type="STRING" id="7994.ENSAMXP00000050088"/>
<dbReference type="InterPro" id="IPR036179">
    <property type="entry name" value="Ig-like_dom_sf"/>
</dbReference>
<protein>
    <recommendedName>
        <fullName evidence="9">Ig-like domain-containing protein</fullName>
    </recommendedName>
</protein>
<evidence type="ECO:0000313" key="11">
    <source>
        <dbReference type="Proteomes" id="UP000018467"/>
    </source>
</evidence>
<sequence>MNERMVWYKQKPGQAPQNVGSLIANMKLISLEFEKSGIKLERTSNSISLIIPNTTKHDEGTYFCGFSQISTVQFSTGTFLTVTDHPQPNITLLQTPALQSVPPGEAVNLQCTVLSEIRSAELRVFWIRSAAGSSFPEIIFTHHKCSSSSSSSSRQCEISSSKHSSVYNFSTNIPNNHHAATYYCAVETCGRIIIGNGTPVDLTRPVDSIVMILGAALGVCLVVISVQTIAHCKRPKCDSCRLRLLQGLVAENTTHQKDLEVNFAVKKLRMKSGGGVYSEVYYFRDTDPVLTY</sequence>
<evidence type="ECO:0000256" key="3">
    <source>
        <dbReference type="ARBA" id="ARBA00022729"/>
    </source>
</evidence>
<dbReference type="Pfam" id="PF07686">
    <property type="entry name" value="V-set"/>
    <property type="match status" value="2"/>
</dbReference>
<dbReference type="FunCoup" id="A0A3B1K6G8">
    <property type="interactions" value="8"/>
</dbReference>
<dbReference type="AlphaFoldDB" id="A0A3B1K6G8"/>
<reference evidence="11" key="1">
    <citation type="submission" date="2013-03" db="EMBL/GenBank/DDBJ databases">
        <authorList>
            <person name="Jeffery W."/>
            <person name="Warren W."/>
            <person name="Wilson R.K."/>
        </authorList>
    </citation>
    <scope>NUCLEOTIDE SEQUENCE</scope>
    <source>
        <strain evidence="11">female</strain>
    </source>
</reference>
<evidence type="ECO:0000256" key="6">
    <source>
        <dbReference type="ARBA" id="ARBA00023157"/>
    </source>
</evidence>
<evidence type="ECO:0000256" key="7">
    <source>
        <dbReference type="ARBA" id="ARBA00023180"/>
    </source>
</evidence>
<dbReference type="InterPro" id="IPR013783">
    <property type="entry name" value="Ig-like_fold"/>
</dbReference>
<dbReference type="InterPro" id="IPR007110">
    <property type="entry name" value="Ig-like_dom"/>
</dbReference>
<keyword evidence="2" id="KW-1003">Cell membrane</keyword>
<organism evidence="10 11">
    <name type="scientific">Astyanax mexicanus</name>
    <name type="common">Blind cave fish</name>
    <name type="synonym">Astyanax fasciatus mexicanus</name>
    <dbReference type="NCBI Taxonomy" id="7994"/>
    <lineage>
        <taxon>Eukaryota</taxon>
        <taxon>Metazoa</taxon>
        <taxon>Chordata</taxon>
        <taxon>Craniata</taxon>
        <taxon>Vertebrata</taxon>
        <taxon>Euteleostomi</taxon>
        <taxon>Actinopterygii</taxon>
        <taxon>Neopterygii</taxon>
        <taxon>Teleostei</taxon>
        <taxon>Ostariophysi</taxon>
        <taxon>Characiformes</taxon>
        <taxon>Characoidei</taxon>
        <taxon>Acestrorhamphidae</taxon>
        <taxon>Acestrorhamphinae</taxon>
        <taxon>Astyanax</taxon>
    </lineage>
</organism>
<keyword evidence="7" id="KW-0325">Glycoprotein</keyword>
<evidence type="ECO:0000256" key="1">
    <source>
        <dbReference type="ARBA" id="ARBA00004236"/>
    </source>
</evidence>
<evidence type="ECO:0000256" key="2">
    <source>
        <dbReference type="ARBA" id="ARBA00022475"/>
    </source>
</evidence>
<keyword evidence="3" id="KW-0732">Signal</keyword>
<dbReference type="InParanoid" id="A0A3B1K6G8"/>
<keyword evidence="8" id="KW-1133">Transmembrane helix</keyword>
<comment type="subcellular location">
    <subcellularLocation>
        <location evidence="1">Cell membrane</location>
    </subcellularLocation>
</comment>
<name>A0A3B1K6G8_ASTMX</name>
<keyword evidence="5 8" id="KW-0472">Membrane</keyword>
<evidence type="ECO:0000256" key="4">
    <source>
        <dbReference type="ARBA" id="ARBA00022859"/>
    </source>
</evidence>
<reference evidence="10" key="3">
    <citation type="submission" date="2025-08" db="UniProtKB">
        <authorList>
            <consortium name="Ensembl"/>
        </authorList>
    </citation>
    <scope>IDENTIFICATION</scope>
</reference>
<feature type="domain" description="Ig-like" evidence="9">
    <location>
        <begin position="88"/>
        <end position="203"/>
    </location>
</feature>